<name>A0A0H3IBZ3_PECPM</name>
<dbReference type="KEGG" id="pec:W5S_3439"/>
<dbReference type="AlphaFoldDB" id="A0A0H3IBZ3"/>
<dbReference type="Proteomes" id="UP000008044">
    <property type="component" value="Chromosome"/>
</dbReference>
<accession>A0A0H3IBZ3</accession>
<dbReference type="HOGENOM" id="CLU_1894224_0_0_6"/>
<evidence type="ECO:0000313" key="1">
    <source>
        <dbReference type="EMBL" id="AFI91509.1"/>
    </source>
</evidence>
<dbReference type="eggNOG" id="ENOG502ZH0S">
    <property type="taxonomic scope" value="Bacteria"/>
</dbReference>
<dbReference type="STRING" id="1905730.W5S_3439"/>
<dbReference type="PATRIC" id="fig|1166016.3.peg.3497"/>
<reference evidence="1 2" key="1">
    <citation type="journal article" date="2012" name="J. Bacteriol.">
        <title>Genome sequence of Pectobacterium sp. strain SCC3193.</title>
        <authorList>
            <person name="Koskinen J.P."/>
            <person name="Laine P."/>
            <person name="Niemi O."/>
            <person name="Nykyri J."/>
            <person name="Harjunpaa H."/>
            <person name="Auvinen P."/>
            <person name="Paulin L."/>
            <person name="Pirhonen M."/>
            <person name="Palva T."/>
            <person name="Holm L."/>
        </authorList>
    </citation>
    <scope>NUCLEOTIDE SEQUENCE [LARGE SCALE GENOMIC DNA]</scope>
    <source>
        <strain evidence="1 2">SCC3193</strain>
    </source>
</reference>
<dbReference type="RefSeq" id="WP_014700983.1">
    <property type="nucleotide sequence ID" value="NC_017845.1"/>
</dbReference>
<dbReference type="EMBL" id="CP003415">
    <property type="protein sequence ID" value="AFI91509.1"/>
    <property type="molecule type" value="Genomic_DNA"/>
</dbReference>
<sequence length="134" mass="15115">MNTLLNRLARNRHSVVDLLCVISDIEGKLMEIGAFEALRINCSPDEDGFTDNDYQIFDIAECLGETVGLNFIPDNYSHYLNDVISLGNKVAQGFWDKAFQNGVQEGKHTCWEFSSCLDGDSDFDGYIEWLGRAH</sequence>
<organism evidence="1 2">
    <name type="scientific">Pectobacterium parmentieri</name>
    <dbReference type="NCBI Taxonomy" id="1905730"/>
    <lineage>
        <taxon>Bacteria</taxon>
        <taxon>Pseudomonadati</taxon>
        <taxon>Pseudomonadota</taxon>
        <taxon>Gammaproteobacteria</taxon>
        <taxon>Enterobacterales</taxon>
        <taxon>Pectobacteriaceae</taxon>
        <taxon>Pectobacterium</taxon>
    </lineage>
</organism>
<protein>
    <submittedName>
        <fullName evidence="1">Uncharacterized protein</fullName>
    </submittedName>
</protein>
<evidence type="ECO:0000313" key="2">
    <source>
        <dbReference type="Proteomes" id="UP000008044"/>
    </source>
</evidence>
<gene>
    <name evidence="1" type="ordered locus">W5S_3439</name>
</gene>
<proteinExistence type="predicted"/>